<reference evidence="8" key="2">
    <citation type="journal article" date="2023" name="Biology">
        <title>Prokaryotic Life Associated with Coal-Fire Gas Vents Revealed by Metagenomics.</title>
        <authorList>
            <person name="Kadnikov V.V."/>
            <person name="Mardanov A.V."/>
            <person name="Beletsky A.V."/>
            <person name="Karnachuk O.V."/>
            <person name="Ravin N.V."/>
        </authorList>
    </citation>
    <scope>NUCLEOTIDE SEQUENCE</scope>
    <source>
        <strain evidence="8">Bu02</strain>
    </source>
</reference>
<keyword evidence="3" id="KW-1003">Cell membrane</keyword>
<protein>
    <submittedName>
        <fullName evidence="8">BMP family ABC transporter substrate-binding protein</fullName>
    </submittedName>
</protein>
<dbReference type="GO" id="GO:0005886">
    <property type="term" value="C:plasma membrane"/>
    <property type="evidence" value="ECO:0007669"/>
    <property type="project" value="UniProtKB-SubCell"/>
</dbReference>
<dbReference type="EMBL" id="CP062796">
    <property type="protein sequence ID" value="QUL99530.1"/>
    <property type="molecule type" value="Genomic_DNA"/>
</dbReference>
<keyword evidence="5" id="KW-0472">Membrane</keyword>
<gene>
    <name evidence="8" type="ORF">IMF26_01600</name>
</gene>
<comment type="similarity">
    <text evidence="2">Belongs to the BMP lipoprotein family.</text>
</comment>
<evidence type="ECO:0000256" key="4">
    <source>
        <dbReference type="ARBA" id="ARBA00022729"/>
    </source>
</evidence>
<proteinExistence type="inferred from homology"/>
<reference evidence="8" key="1">
    <citation type="submission" date="2020-10" db="EMBL/GenBank/DDBJ databases">
        <authorList>
            <person name="Kadnikov V."/>
            <person name="Beletsky A.V."/>
            <person name="Mardanov A.V."/>
            <person name="Karnachuk O.V."/>
            <person name="Ravin N.V."/>
        </authorList>
    </citation>
    <scope>NUCLEOTIDE SEQUENCE</scope>
    <source>
        <strain evidence="8">Bu02</strain>
    </source>
</reference>
<evidence type="ECO:0000313" key="8">
    <source>
        <dbReference type="EMBL" id="QUL99530.1"/>
    </source>
</evidence>
<sequence length="359" mass="39292">MLALLLGGCAKPAQTPKDSSAGGKKIKVVLLVNGTLGDKSFFDSANAGMQRIKNELGAETKVIEMGTDPSKWEPTLVDVSSQDWDLIICGTWQMTENLQKVAPKYPNKKYIIFDTTVDYTKYKLDNVYSILYSQNEGSYLAGALAAMVTTSKMPKANDKKLIGFLGGMNIPVINDFLVGYIEGARSIVPDIKVAISYVEDFANPAKAKEMCLAQYEMGVDIGFNVAGGSGLGQLDAAKEKDRYAIGVDSDQAMLFKDSDPKKAELILTSMLKRVDNSLFRAVKLYMEGKLPFGKSETLGLKDDAVGLAENEFFIKNVPEEMRQKLQDIKKKIQSGEIKVSTAFGMDEKTLNALKDSVKP</sequence>
<dbReference type="Pfam" id="PF02608">
    <property type="entry name" value="Bmp"/>
    <property type="match status" value="1"/>
</dbReference>
<evidence type="ECO:0000259" key="7">
    <source>
        <dbReference type="Pfam" id="PF02608"/>
    </source>
</evidence>
<evidence type="ECO:0000256" key="1">
    <source>
        <dbReference type="ARBA" id="ARBA00004193"/>
    </source>
</evidence>
<evidence type="ECO:0000256" key="6">
    <source>
        <dbReference type="ARBA" id="ARBA00023288"/>
    </source>
</evidence>
<dbReference type="InterPro" id="IPR050957">
    <property type="entry name" value="BMP_lipoprotein"/>
</dbReference>
<evidence type="ECO:0000256" key="5">
    <source>
        <dbReference type="ARBA" id="ARBA00023136"/>
    </source>
</evidence>
<dbReference type="CDD" id="cd19964">
    <property type="entry name" value="PBP1_BMP-like"/>
    <property type="match status" value="1"/>
</dbReference>
<dbReference type="PANTHER" id="PTHR34296">
    <property type="entry name" value="TRANSCRIPTIONAL ACTIVATOR PROTEIN MED"/>
    <property type="match status" value="1"/>
</dbReference>
<name>A0AAT9LEG3_9FIRM</name>
<dbReference type="Gene3D" id="3.40.50.2300">
    <property type="match status" value="2"/>
</dbReference>
<dbReference type="AlphaFoldDB" id="A0AAT9LEG3"/>
<comment type="subcellular location">
    <subcellularLocation>
        <location evidence="1">Cell membrane</location>
        <topology evidence="1">Lipid-anchor</topology>
    </subcellularLocation>
</comment>
<dbReference type="KEGG" id="fcz:IMF26_01600"/>
<keyword evidence="6" id="KW-0449">Lipoprotein</keyword>
<feature type="domain" description="ABC transporter substrate-binding protein PnrA-like" evidence="7">
    <location>
        <begin position="26"/>
        <end position="339"/>
    </location>
</feature>
<organism evidence="8">
    <name type="scientific">Candidatus Fermentithermobacillus carboniphilus</name>
    <dbReference type="NCBI Taxonomy" id="3085328"/>
    <lineage>
        <taxon>Bacteria</taxon>
        <taxon>Bacillati</taxon>
        <taxon>Bacillota</taxon>
        <taxon>Candidatus Fermentithermobacillia</taxon>
        <taxon>Candidatus Fermentithermobacillales</taxon>
        <taxon>Candidatus Fermentithermobacillaceae</taxon>
        <taxon>Candidatus Fermentithermobacillus</taxon>
    </lineage>
</organism>
<evidence type="ECO:0000256" key="3">
    <source>
        <dbReference type="ARBA" id="ARBA00022475"/>
    </source>
</evidence>
<dbReference type="PANTHER" id="PTHR34296:SF2">
    <property type="entry name" value="ABC TRANSPORTER GUANOSINE-BINDING PROTEIN NUPN"/>
    <property type="match status" value="1"/>
</dbReference>
<accession>A0AAT9LEG3</accession>
<dbReference type="InterPro" id="IPR028082">
    <property type="entry name" value="Peripla_BP_I"/>
</dbReference>
<dbReference type="SUPFAM" id="SSF53822">
    <property type="entry name" value="Periplasmic binding protein-like I"/>
    <property type="match status" value="1"/>
</dbReference>
<keyword evidence="4" id="KW-0732">Signal</keyword>
<evidence type="ECO:0000256" key="2">
    <source>
        <dbReference type="ARBA" id="ARBA00008610"/>
    </source>
</evidence>
<dbReference type="InterPro" id="IPR003760">
    <property type="entry name" value="PnrA-like"/>
</dbReference>